<dbReference type="RefSeq" id="WP_073371527.1">
    <property type="nucleotide sequence ID" value="NZ_FQWB01000007.1"/>
</dbReference>
<dbReference type="OrthoDB" id="9805017at2"/>
<dbReference type="InterPro" id="IPR013425">
    <property type="entry name" value="Autotrns_rpt"/>
</dbReference>
<feature type="domain" description="Rhamnogalacturonan I lyase beta-sheet" evidence="3">
    <location>
        <begin position="27"/>
        <end position="114"/>
    </location>
</feature>
<dbReference type="Proteomes" id="UP000184516">
    <property type="component" value="Unassembled WGS sequence"/>
</dbReference>
<evidence type="ECO:0000259" key="3">
    <source>
        <dbReference type="Pfam" id="PF18370"/>
    </source>
</evidence>
<name>A0A1M5MZS2_9FLAO</name>
<reference evidence="7" key="1">
    <citation type="submission" date="2016-11" db="EMBL/GenBank/DDBJ databases">
        <authorList>
            <person name="Varghese N."/>
            <person name="Submissions S."/>
        </authorList>
    </citation>
    <scope>NUCLEOTIDE SEQUENCE [LARGE SCALE GENOMIC DNA]</scope>
    <source>
        <strain evidence="7">DSM 19978</strain>
    </source>
</reference>
<sequence>MKNFTLKLFCIICLAFIPITMDAQRIVQDLDRGVVAIRTGTAKAFVSWRLFATEPFNTGFNLYRSAGGTTAVKLNTAVLTAATNFTDATLNIAVSNEYFVKAVVNGVEQAASRSFVMPANTPWRSYMSIPINQVPAGYTTNYVRVGDLDADGDYDFVLVKFPPSGGGSILAEAYLQDGTFLWQLDCGPNSLDTYNNEPGSSTLDCGHGDNIEVYDINEDGKAEVIIRTANGVKFGDGTVLNYPSNNNVQFISVLNGMTGAEISRTQYNNPYLVEGPMNGHFGIAYLDGIHPSVVWEAKNRTGDTNFNDMTTAWDWKNGTLVQKWQFISDQQGKSLPTGHQIRIIDVDGDGKDEICPQGFVIDDNGTLLYTLADKDIYHGDRFFIGDMDPNRPGLEQYGIQQGYSKSGIMWYYADAKTGALLLTQKDPANRDMARGNVGDFDPRFSGFEFHTFTDHLYNISGAPTSVVNMPSSYPNFRIFWDGDLLTENLDYARMTKWNYLGDSESRIQIDGNSSFFGVNPNVGPNTPSFVGDILGDWREEVVYASSDQKELRIYTTPITTNERIYTLSQNPAYLNSIHVRGYYQGHLTDFYIGDGMQEPPISPIQKADKYWTGTTTSVWDKTTSNWATNSGSALFVDSNSVMFDARGNNSNPINLTGDFSPAKIWAMNAEGKDYVFSGTGKLTGAMDFVKSLSGSITFNGNYDYTGTTLVSDGALNVNGSLESRVTIKPKGAIGGIGTYKGGVVLEKGFNINGGRINPGNGTDANSIGSLVINGDLVVLGNNNFAFDIVPGSTKVNDDLIVNGNINFSGKNNIIVAFKDGVAKEGIYSLIKSTATLTAVATDFVVVGINGIPNEIIIENNEIKLKILALRNPGTIIWKGLIDNKWDSNTKNFNLAGVQEAFTPKDEVIFDETGQNKAVQLSVIATTLGVSFDATSDYSIGGTGAIDGTGDLVKSNTNKVTLDLTKNTYTGKTLVNGGTLAVATINNGGELSSLGITANTAGNLVVNNATLQINHNSTTDRILTITGTSTVTTPSATEYAIFTGDVMGSGNLVKDGPGAMYFLNNNSYSGTTTLKDGKILLRGALGNTSGLGTLGKLTIESGSLIMEDRQAYDAPFWNIEVPAGKTGTFITDGRCTLNGKLTGAGTLNVTMPFIRTEFRGDWSAFTGVLNINGDFRLNNTFGYANATVNFTGNGLDGTIPNAYSLTSSRTIKFGALNGIATSKLSSANWEIGAKNIDSQYDGVISSNLLTKVGTGSLILTNANTYTGVTNVNGGKLVVNNTTGSGAGTGALTINTGGTLSGKGILSNTISVASGGTLAPGYPLLGTLTVNKAVTMQAGSTYEADVYADTNTSDLLSTGANVLTLNGTLNVVNRSGVNFAVGNSFKIFNATTITGNFAAINPATPGAGLSWDISLLKSSGILKVSTALSTNSVTKDSEISIFPNPVKNSFTIDLPNELLGATVEIYNVLGIKLKTIQTKDEHVKVDIQNYAAGIYVVKISKEGLSFSERIAKE</sequence>
<dbReference type="Pfam" id="PF18370">
    <property type="entry name" value="RGI_lyase"/>
    <property type="match status" value="1"/>
</dbReference>
<dbReference type="PANTHER" id="PTHR43118">
    <property type="entry name" value="RHAMNOGALACTURONAN LYASE (EUROFUNG)"/>
    <property type="match status" value="1"/>
</dbReference>
<dbReference type="NCBIfam" id="TIGR02601">
    <property type="entry name" value="autotrns_rpt"/>
    <property type="match status" value="2"/>
</dbReference>
<dbReference type="InterPro" id="IPR034641">
    <property type="entry name" value="RGL11"/>
</dbReference>
<feature type="domain" description="Rhamnogalacturonan lyase family 11 C-terminal" evidence="5">
    <location>
        <begin position="136"/>
        <end position="600"/>
    </location>
</feature>
<keyword evidence="1 2" id="KW-0732">Signal</keyword>
<feature type="domain" description="Secretion system C-terminal sorting" evidence="4">
    <location>
        <begin position="1439"/>
        <end position="1505"/>
    </location>
</feature>
<dbReference type="InterPro" id="IPR041624">
    <property type="entry name" value="RGI_lyase"/>
</dbReference>
<evidence type="ECO:0000259" key="4">
    <source>
        <dbReference type="Pfam" id="PF18962"/>
    </source>
</evidence>
<proteinExistence type="predicted"/>
<dbReference type="InterPro" id="IPR049366">
    <property type="entry name" value="RGL11_C"/>
</dbReference>
<evidence type="ECO:0000256" key="2">
    <source>
        <dbReference type="SAM" id="SignalP"/>
    </source>
</evidence>
<dbReference type="PANTHER" id="PTHR43118:SF1">
    <property type="entry name" value="RHAMNOGALACTURONAN LYASE (EUROFUNG)"/>
    <property type="match status" value="1"/>
</dbReference>
<dbReference type="InterPro" id="IPR013783">
    <property type="entry name" value="Ig-like_fold"/>
</dbReference>
<dbReference type="Pfam" id="PF21348">
    <property type="entry name" value="RGL11_C"/>
    <property type="match status" value="1"/>
</dbReference>
<dbReference type="SUPFAM" id="SSF51126">
    <property type="entry name" value="Pectin lyase-like"/>
    <property type="match status" value="2"/>
</dbReference>
<dbReference type="InterPro" id="IPR011050">
    <property type="entry name" value="Pectin_lyase_fold/virulence"/>
</dbReference>
<keyword evidence="7" id="KW-1185">Reference proteome</keyword>
<evidence type="ECO:0000259" key="5">
    <source>
        <dbReference type="Pfam" id="PF21348"/>
    </source>
</evidence>
<dbReference type="Gene3D" id="2.60.40.10">
    <property type="entry name" value="Immunoglobulins"/>
    <property type="match status" value="1"/>
</dbReference>
<organism evidence="6 7">
    <name type="scientific">Flavobacterium fluvii</name>
    <dbReference type="NCBI Taxonomy" id="468056"/>
    <lineage>
        <taxon>Bacteria</taxon>
        <taxon>Pseudomonadati</taxon>
        <taxon>Bacteroidota</taxon>
        <taxon>Flavobacteriia</taxon>
        <taxon>Flavobacteriales</taxon>
        <taxon>Flavobacteriaceae</taxon>
        <taxon>Flavobacterium</taxon>
    </lineage>
</organism>
<protein>
    <submittedName>
        <fullName evidence="6">Por secretion system C-terminal sorting domain-containing protein</fullName>
    </submittedName>
</protein>
<evidence type="ECO:0000313" key="6">
    <source>
        <dbReference type="EMBL" id="SHG82781.1"/>
    </source>
</evidence>
<dbReference type="STRING" id="468056.SAMN05443549_10759"/>
<evidence type="ECO:0000256" key="1">
    <source>
        <dbReference type="ARBA" id="ARBA00022729"/>
    </source>
</evidence>
<evidence type="ECO:0000313" key="7">
    <source>
        <dbReference type="Proteomes" id="UP000184516"/>
    </source>
</evidence>
<feature type="signal peptide" evidence="2">
    <location>
        <begin position="1"/>
        <end position="23"/>
    </location>
</feature>
<feature type="chain" id="PRO_5013291036" evidence="2">
    <location>
        <begin position="24"/>
        <end position="1511"/>
    </location>
</feature>
<gene>
    <name evidence="6" type="ORF">SAMN05443549_10759</name>
</gene>
<dbReference type="EMBL" id="FQWB01000007">
    <property type="protein sequence ID" value="SHG82781.1"/>
    <property type="molecule type" value="Genomic_DNA"/>
</dbReference>
<dbReference type="Pfam" id="PF18962">
    <property type="entry name" value="Por_Secre_tail"/>
    <property type="match status" value="1"/>
</dbReference>
<dbReference type="Pfam" id="PF12951">
    <property type="entry name" value="PATR"/>
    <property type="match status" value="4"/>
</dbReference>
<accession>A0A1M5MZS2</accession>
<dbReference type="InterPro" id="IPR026444">
    <property type="entry name" value="Secre_tail"/>
</dbReference>
<dbReference type="NCBIfam" id="TIGR04183">
    <property type="entry name" value="Por_Secre_tail"/>
    <property type="match status" value="1"/>
</dbReference>